<dbReference type="eggNOG" id="COG0716">
    <property type="taxonomic scope" value="Bacteria"/>
</dbReference>
<evidence type="ECO:0000313" key="4">
    <source>
        <dbReference type="Proteomes" id="UP000005561"/>
    </source>
</evidence>
<protein>
    <submittedName>
        <fullName evidence="3">Flavodoxin</fullName>
    </submittedName>
</protein>
<evidence type="ECO:0000259" key="2">
    <source>
        <dbReference type="Pfam" id="PF18050"/>
    </source>
</evidence>
<feature type="domain" description="Cyclophilin-like" evidence="2">
    <location>
        <begin position="247"/>
        <end position="354"/>
    </location>
</feature>
<sequence length="358" mass="39350">MAGMLFSLAACGTKTEGAENETEQGNILIAYFTWADNTVVEDEEAAIQSALSHYESVGDTADYSGVDATSSASVLPPGNTAQIAEWIQQRVGGDLFSIVAAEPYPSDYDACMDRASDEKAENARPELAEHVDNMDDYDVVFLGFPNWWYTAPMAVFSFIEEYDFSGKTVIPFCAHGTGGIAAGVRDITEALPDSAEVLEPIGIYRGDMDTAQAEIDNWIDSLGIELPAAQNTEETEMEDSRKIRLVLDEGEMIVELYENSASDDLLERLPMTIGFEDYNGTEKISYLDSELDLSNAPGECTPQAGDLTYYAPWGNLAFFYQDFRNSPQLIPLGRIETGGEYLENLDSYTEVTIERCAD</sequence>
<dbReference type="InterPro" id="IPR041183">
    <property type="entry name" value="Cyclophilin-like"/>
</dbReference>
<reference evidence="3" key="1">
    <citation type="submission" date="2009-07" db="EMBL/GenBank/DDBJ databases">
        <authorList>
            <person name="Weinstock G."/>
            <person name="Sodergren E."/>
            <person name="Clifton S."/>
            <person name="Fulton L."/>
            <person name="Fulton B."/>
            <person name="Courtney L."/>
            <person name="Fronick C."/>
            <person name="Harrison M."/>
            <person name="Strong C."/>
            <person name="Farmer C."/>
            <person name="Delahaunty K."/>
            <person name="Markovic C."/>
            <person name="Hall O."/>
            <person name="Minx P."/>
            <person name="Tomlinson C."/>
            <person name="Mitreva M."/>
            <person name="Nelson J."/>
            <person name="Hou S."/>
            <person name="Wollam A."/>
            <person name="Pepin K.H."/>
            <person name="Johnson M."/>
            <person name="Bhonagiri V."/>
            <person name="Nash W.E."/>
            <person name="Warren W."/>
            <person name="Chinwalla A."/>
            <person name="Mardis E.R."/>
            <person name="Wilson R.K."/>
        </authorList>
    </citation>
    <scope>NUCLEOTIDE SEQUENCE [LARGE SCALE GENOMIC DNA]</scope>
    <source>
        <strain evidence="3">DSM 14469</strain>
    </source>
</reference>
<evidence type="ECO:0000313" key="3">
    <source>
        <dbReference type="EMBL" id="EET60875.1"/>
    </source>
</evidence>
<dbReference type="AlphaFoldDB" id="C6LE92"/>
<dbReference type="eggNOG" id="COG4925">
    <property type="taxonomic scope" value="Bacteria"/>
</dbReference>
<dbReference type="InterPro" id="IPR008254">
    <property type="entry name" value="Flavodoxin/NO_synth"/>
</dbReference>
<dbReference type="Proteomes" id="UP000005561">
    <property type="component" value="Unassembled WGS sequence"/>
</dbReference>
<dbReference type="Pfam" id="PF12682">
    <property type="entry name" value="Flavodoxin_4"/>
    <property type="match status" value="1"/>
</dbReference>
<dbReference type="STRING" id="168384.SAMN05660368_00436"/>
<dbReference type="InterPro" id="IPR029000">
    <property type="entry name" value="Cyclophilin-like_dom_sf"/>
</dbReference>
<dbReference type="Gene3D" id="2.40.100.20">
    <property type="match status" value="1"/>
</dbReference>
<dbReference type="SUPFAM" id="SSF50891">
    <property type="entry name" value="Cyclophilin-like"/>
    <property type="match status" value="1"/>
</dbReference>
<dbReference type="PANTHER" id="PTHR39201">
    <property type="entry name" value="EXPORTED PROTEIN-RELATED"/>
    <property type="match status" value="1"/>
</dbReference>
<feature type="domain" description="Flavodoxin-like" evidence="1">
    <location>
        <begin position="78"/>
        <end position="220"/>
    </location>
</feature>
<dbReference type="SUPFAM" id="SSF52218">
    <property type="entry name" value="Flavoproteins"/>
    <property type="match status" value="1"/>
</dbReference>
<evidence type="ECO:0000259" key="1">
    <source>
        <dbReference type="Pfam" id="PF12682"/>
    </source>
</evidence>
<comment type="caution">
    <text evidence="3">The sequence shown here is derived from an EMBL/GenBank/DDBJ whole genome shotgun (WGS) entry which is preliminary data.</text>
</comment>
<keyword evidence="4" id="KW-1185">Reference proteome</keyword>
<gene>
    <name evidence="3" type="ORF">BRYFOR_06941</name>
</gene>
<dbReference type="Pfam" id="PF18050">
    <property type="entry name" value="Cyclophil_like2"/>
    <property type="match status" value="1"/>
</dbReference>
<dbReference type="InterPro" id="IPR029039">
    <property type="entry name" value="Flavoprotein-like_sf"/>
</dbReference>
<proteinExistence type="predicted"/>
<accession>C6LE92</accession>
<organism evidence="3 4">
    <name type="scientific">Marvinbryantia formatexigens DSM 14469</name>
    <dbReference type="NCBI Taxonomy" id="478749"/>
    <lineage>
        <taxon>Bacteria</taxon>
        <taxon>Bacillati</taxon>
        <taxon>Bacillota</taxon>
        <taxon>Clostridia</taxon>
        <taxon>Lachnospirales</taxon>
        <taxon>Lachnospiraceae</taxon>
        <taxon>Marvinbryantia</taxon>
    </lineage>
</organism>
<dbReference type="GO" id="GO:0010181">
    <property type="term" value="F:FMN binding"/>
    <property type="evidence" value="ECO:0007669"/>
    <property type="project" value="InterPro"/>
</dbReference>
<dbReference type="GO" id="GO:0016651">
    <property type="term" value="F:oxidoreductase activity, acting on NAD(P)H"/>
    <property type="evidence" value="ECO:0007669"/>
    <property type="project" value="UniProtKB-ARBA"/>
</dbReference>
<dbReference type="Gene3D" id="3.40.50.360">
    <property type="match status" value="1"/>
</dbReference>
<dbReference type="PANTHER" id="PTHR39201:SF1">
    <property type="entry name" value="FLAVODOXIN-LIKE DOMAIN-CONTAINING PROTEIN"/>
    <property type="match status" value="1"/>
</dbReference>
<name>C6LE92_9FIRM</name>
<dbReference type="EMBL" id="ACCL02000008">
    <property type="protein sequence ID" value="EET60875.1"/>
    <property type="molecule type" value="Genomic_DNA"/>
</dbReference>